<feature type="binding site" evidence="11">
    <location>
        <position position="288"/>
    </location>
    <ligand>
        <name>Mg(2+)</name>
        <dbReference type="ChEBI" id="CHEBI:18420"/>
    </ligand>
</feature>
<evidence type="ECO:0000313" key="14">
    <source>
        <dbReference type="Proteomes" id="UP000010880"/>
    </source>
</evidence>
<accession>L0KBI6</accession>
<comment type="cofactor">
    <cofactor evidence="11">
        <name>Mg(2+)</name>
        <dbReference type="ChEBI" id="CHEBI:18420"/>
    </cofactor>
    <cofactor evidence="11">
        <name>Mn(2+)</name>
        <dbReference type="ChEBI" id="CHEBI:29035"/>
    </cofactor>
    <text evidence="11">Magnesium. Can also use manganese.</text>
</comment>
<dbReference type="EC" id="2.7.1.180" evidence="1 10"/>
<comment type="subcellular location">
    <subcellularLocation>
        <location evidence="12">Cell inner membrane</location>
        <topology evidence="12">Lipid-anchor</topology>
        <orientation evidence="12">Periplasmic side</orientation>
    </subcellularLocation>
</comment>
<keyword evidence="12" id="KW-0472">Membrane</keyword>
<keyword evidence="6 10" id="KW-0274">FAD</keyword>
<dbReference type="InterPro" id="IPR024932">
    <property type="entry name" value="ApbE"/>
</dbReference>
<keyword evidence="14" id="KW-1185">Reference proteome</keyword>
<comment type="catalytic activity">
    <reaction evidence="9 10 12">
        <text>L-threonyl-[protein] + FAD = FMN-L-threonyl-[protein] + AMP + H(+)</text>
        <dbReference type="Rhea" id="RHEA:36847"/>
        <dbReference type="Rhea" id="RHEA-COMP:11060"/>
        <dbReference type="Rhea" id="RHEA-COMP:11061"/>
        <dbReference type="ChEBI" id="CHEBI:15378"/>
        <dbReference type="ChEBI" id="CHEBI:30013"/>
        <dbReference type="ChEBI" id="CHEBI:57692"/>
        <dbReference type="ChEBI" id="CHEBI:74257"/>
        <dbReference type="ChEBI" id="CHEBI:456215"/>
        <dbReference type="EC" id="2.7.1.180"/>
    </reaction>
</comment>
<dbReference type="RefSeq" id="WP_015327615.1">
    <property type="nucleotide sequence ID" value="NC_019978.1"/>
</dbReference>
<evidence type="ECO:0000256" key="2">
    <source>
        <dbReference type="ARBA" id="ARBA00016337"/>
    </source>
</evidence>
<feature type="binding site" evidence="11">
    <location>
        <position position="292"/>
    </location>
    <ligand>
        <name>Mg(2+)</name>
        <dbReference type="ChEBI" id="CHEBI:18420"/>
    </ligand>
</feature>
<keyword evidence="4 10" id="KW-0808">Transferase</keyword>
<dbReference type="AlphaFoldDB" id="L0KBI6"/>
<comment type="similarity">
    <text evidence="10 12">Belongs to the ApbE family.</text>
</comment>
<keyword evidence="12 13" id="KW-0449">Lipoprotein</keyword>
<evidence type="ECO:0000256" key="6">
    <source>
        <dbReference type="ARBA" id="ARBA00022827"/>
    </source>
</evidence>
<sequence>MRKYILVIMIMTMVGFIGCTEREQGMKSSLKTDYMMGTIVKMKVYASQPEKIIKKSFKIMDNLEQKMSLNIKGSEVKEINKLAGQKAVKISDATYQVIKKGLEYAKLSQGAFDPTIGPLVELWGIGTKEAQIPTQKEIANKLKLVDYSKLKLVPQKKKVLLTKDNMKLNLGANAKGYAADKVVQFWKAKGVKSGFISLGGNVSVLGTKPDGSLWKVGIQDPKEPRGNVMAIVEVKGKTVVTSGNYERYFMKDGVRYHHILNPKTGRPTRKRIISATIVTDNLSSLDADTLSTTVYVLGVKKGLELINKLPGVGALVITRNNKVYMTANLKDEVKIIKKDKYKVVKNN</sequence>
<comment type="function">
    <text evidence="12">Flavin transferase that catalyzes the transfer of the FMN moiety of FAD and its covalent binding to the hydroxyl group of a threonine residue in a target flavoprotein.</text>
</comment>
<dbReference type="KEGG" id="hhl:Halha_2001"/>
<evidence type="ECO:0000256" key="7">
    <source>
        <dbReference type="ARBA" id="ARBA00022842"/>
    </source>
</evidence>
<protein>
    <recommendedName>
        <fullName evidence="2 10">FAD:protein FMN transferase</fullName>
        <ecNumber evidence="1 10">2.7.1.180</ecNumber>
    </recommendedName>
    <alternativeName>
        <fullName evidence="8 10">Flavin transferase</fullName>
    </alternativeName>
</protein>
<evidence type="ECO:0000313" key="13">
    <source>
        <dbReference type="EMBL" id="AGB41900.1"/>
    </source>
</evidence>
<dbReference type="GO" id="GO:0016740">
    <property type="term" value="F:transferase activity"/>
    <property type="evidence" value="ECO:0007669"/>
    <property type="project" value="UniProtKB-UniRule"/>
</dbReference>
<feature type="binding site" evidence="11">
    <location>
        <position position="172"/>
    </location>
    <ligand>
        <name>Mg(2+)</name>
        <dbReference type="ChEBI" id="CHEBI:18420"/>
    </ligand>
</feature>
<keyword evidence="5 10" id="KW-0479">Metal-binding</keyword>
<keyword evidence="7 10" id="KW-0460">Magnesium</keyword>
<dbReference type="EMBL" id="CP003359">
    <property type="protein sequence ID" value="AGB41900.1"/>
    <property type="molecule type" value="Genomic_DNA"/>
</dbReference>
<evidence type="ECO:0000256" key="10">
    <source>
        <dbReference type="PIRNR" id="PIRNR006268"/>
    </source>
</evidence>
<organism evidence="13 14">
    <name type="scientific">Halobacteroides halobius (strain ATCC 35273 / DSM 5150 / MD-1)</name>
    <dbReference type="NCBI Taxonomy" id="748449"/>
    <lineage>
        <taxon>Bacteria</taxon>
        <taxon>Bacillati</taxon>
        <taxon>Bacillota</taxon>
        <taxon>Clostridia</taxon>
        <taxon>Halanaerobiales</taxon>
        <taxon>Halobacteroidaceae</taxon>
        <taxon>Halobacteroides</taxon>
    </lineage>
</organism>
<dbReference type="eggNOG" id="COG1477">
    <property type="taxonomic scope" value="Bacteria"/>
</dbReference>
<dbReference type="Pfam" id="PF02424">
    <property type="entry name" value="ApbE"/>
    <property type="match status" value="1"/>
</dbReference>
<dbReference type="GO" id="GO:0046872">
    <property type="term" value="F:metal ion binding"/>
    <property type="evidence" value="ECO:0007669"/>
    <property type="project" value="UniProtKB-UniRule"/>
</dbReference>
<dbReference type="Gene3D" id="3.10.520.10">
    <property type="entry name" value="ApbE-like domains"/>
    <property type="match status" value="1"/>
</dbReference>
<evidence type="ECO:0000256" key="9">
    <source>
        <dbReference type="ARBA" id="ARBA00048540"/>
    </source>
</evidence>
<keyword evidence="12" id="KW-1003">Cell membrane</keyword>
<name>L0KBI6_HALHC</name>
<evidence type="ECO:0000256" key="12">
    <source>
        <dbReference type="RuleBase" id="RU363002"/>
    </source>
</evidence>
<dbReference type="HOGENOM" id="CLU_044403_1_0_9"/>
<evidence type="ECO:0000256" key="8">
    <source>
        <dbReference type="ARBA" id="ARBA00031306"/>
    </source>
</evidence>
<dbReference type="Proteomes" id="UP000010880">
    <property type="component" value="Chromosome"/>
</dbReference>
<keyword evidence="3 10" id="KW-0285">Flavoprotein</keyword>
<keyword evidence="12" id="KW-0997">Cell inner membrane</keyword>
<evidence type="ECO:0000256" key="11">
    <source>
        <dbReference type="PIRSR" id="PIRSR006268-2"/>
    </source>
</evidence>
<gene>
    <name evidence="13" type="ordered locus">Halha_2001</name>
</gene>
<dbReference type="STRING" id="748449.Halha_2001"/>
<dbReference type="InterPro" id="IPR003374">
    <property type="entry name" value="ApbE-like_sf"/>
</dbReference>
<evidence type="ECO:0000256" key="1">
    <source>
        <dbReference type="ARBA" id="ARBA00011955"/>
    </source>
</evidence>
<dbReference type="PROSITE" id="PS51257">
    <property type="entry name" value="PROKAR_LIPOPROTEIN"/>
    <property type="match status" value="1"/>
</dbReference>
<proteinExistence type="inferred from homology"/>
<dbReference type="GO" id="GO:0005886">
    <property type="term" value="C:plasma membrane"/>
    <property type="evidence" value="ECO:0007669"/>
    <property type="project" value="UniProtKB-SubCell"/>
</dbReference>
<reference evidence="14" key="1">
    <citation type="submission" date="2012-02" db="EMBL/GenBank/DDBJ databases">
        <title>The complete genome of Halobacteroides halobius DSM 5150.</title>
        <authorList>
            <person name="Lucas S."/>
            <person name="Copeland A."/>
            <person name="Lapidus A."/>
            <person name="Glavina del Rio T."/>
            <person name="Dalin E."/>
            <person name="Tice H."/>
            <person name="Bruce D."/>
            <person name="Goodwin L."/>
            <person name="Pitluck S."/>
            <person name="Peters L."/>
            <person name="Mikhailova N."/>
            <person name="Gu W."/>
            <person name="Kyrpides N."/>
            <person name="Mavromatis K."/>
            <person name="Ivanova N."/>
            <person name="Brettin T."/>
            <person name="Detter J.C."/>
            <person name="Han C."/>
            <person name="Larimer F."/>
            <person name="Land M."/>
            <person name="Hauser L."/>
            <person name="Markowitz V."/>
            <person name="Cheng J.-F."/>
            <person name="Hugenholtz P."/>
            <person name="Woyke T."/>
            <person name="Wu D."/>
            <person name="Tindall B."/>
            <person name="Pomrenke H."/>
            <person name="Brambilla E."/>
            <person name="Klenk H.-P."/>
            <person name="Eisen J.A."/>
        </authorList>
    </citation>
    <scope>NUCLEOTIDE SEQUENCE [LARGE SCALE GENOMIC DNA]</scope>
    <source>
        <strain evidence="14">ATCC 35273 / DSM 5150 / MD-1</strain>
    </source>
</reference>
<dbReference type="SUPFAM" id="SSF143631">
    <property type="entry name" value="ApbE-like"/>
    <property type="match status" value="1"/>
</dbReference>
<dbReference type="PANTHER" id="PTHR30040">
    <property type="entry name" value="THIAMINE BIOSYNTHESIS LIPOPROTEIN APBE"/>
    <property type="match status" value="1"/>
</dbReference>
<dbReference type="PANTHER" id="PTHR30040:SF2">
    <property type="entry name" value="FAD:PROTEIN FMN TRANSFERASE"/>
    <property type="match status" value="1"/>
</dbReference>
<dbReference type="PIRSF" id="PIRSF006268">
    <property type="entry name" value="ApbE"/>
    <property type="match status" value="1"/>
</dbReference>
<evidence type="ECO:0000256" key="5">
    <source>
        <dbReference type="ARBA" id="ARBA00022723"/>
    </source>
</evidence>
<evidence type="ECO:0000256" key="4">
    <source>
        <dbReference type="ARBA" id="ARBA00022679"/>
    </source>
</evidence>
<evidence type="ECO:0000256" key="3">
    <source>
        <dbReference type="ARBA" id="ARBA00022630"/>
    </source>
</evidence>